<evidence type="ECO:0000313" key="2">
    <source>
        <dbReference type="EMBL" id="MBC8568336.1"/>
    </source>
</evidence>
<proteinExistence type="predicted"/>
<name>A0A926I8P7_9FIRM</name>
<dbReference type="NCBIfam" id="TIGR02832">
    <property type="entry name" value="spo_yunB"/>
    <property type="match status" value="1"/>
</dbReference>
<dbReference type="Proteomes" id="UP000610862">
    <property type="component" value="Unassembled WGS sequence"/>
</dbReference>
<dbReference type="Pfam" id="PF09560">
    <property type="entry name" value="Spore_YunB"/>
    <property type="match status" value="1"/>
</dbReference>
<evidence type="ECO:0000256" key="1">
    <source>
        <dbReference type="SAM" id="Phobius"/>
    </source>
</evidence>
<dbReference type="EMBL" id="JACRTA010000002">
    <property type="protein sequence ID" value="MBC8568336.1"/>
    <property type="molecule type" value="Genomic_DNA"/>
</dbReference>
<comment type="caution">
    <text evidence="2">The sequence shown here is derived from an EMBL/GenBank/DDBJ whole genome shotgun (WGS) entry which is preliminary data.</text>
</comment>
<keyword evidence="3" id="KW-1185">Reference proteome</keyword>
<dbReference type="AlphaFoldDB" id="A0A926I8P7"/>
<keyword evidence="1" id="KW-1133">Transmembrane helix</keyword>
<dbReference type="PIRSF" id="PIRSF021383">
    <property type="entry name" value="YunB"/>
    <property type="match status" value="1"/>
</dbReference>
<protein>
    <submittedName>
        <fullName evidence="2">Sporulation protein YunB</fullName>
    </submittedName>
</protein>
<keyword evidence="1" id="KW-0472">Membrane</keyword>
<feature type="transmembrane region" description="Helical" evidence="1">
    <location>
        <begin position="12"/>
        <end position="34"/>
    </location>
</feature>
<sequence>MARKRFKKRRSIWKGASIGMIITAFICIGVFIWIKTVVEPNLEEVSKMRAEVLVSRAVNKALTEQFQKEGGQDELFIVKKNEEGKTEMVQADSMAINVLMTQLTANLQKSFKSMDEEPLEVPIGTLIGSKLFSQTGPSMDLKVVPTSVLSTDFKTEFESKAINQTKYKIYIILKCRVKVMAPFCSSTFNTSSTILLAETVILGEVPDSFVQVPKEDILDVT</sequence>
<reference evidence="2" key="1">
    <citation type="submission" date="2020-08" db="EMBL/GenBank/DDBJ databases">
        <title>Genome public.</title>
        <authorList>
            <person name="Liu C."/>
            <person name="Sun Q."/>
        </authorList>
    </citation>
    <scope>NUCLEOTIDE SEQUENCE</scope>
    <source>
        <strain evidence="2">NSJ-24</strain>
    </source>
</reference>
<gene>
    <name evidence="2" type="primary">yunB</name>
    <name evidence="2" type="ORF">H8692_06095</name>
</gene>
<keyword evidence="1" id="KW-0812">Transmembrane</keyword>
<dbReference type="RefSeq" id="WP_177269222.1">
    <property type="nucleotide sequence ID" value="NZ_JACRTA010000002.1"/>
</dbReference>
<accession>A0A926I8P7</accession>
<dbReference type="InterPro" id="IPR014197">
    <property type="entry name" value="Sporulation_prot_YunB"/>
</dbReference>
<organism evidence="2 3">
    <name type="scientific">Lentihominibacter hominis</name>
    <dbReference type="NCBI Taxonomy" id="2763645"/>
    <lineage>
        <taxon>Bacteria</taxon>
        <taxon>Bacillati</taxon>
        <taxon>Bacillota</taxon>
        <taxon>Clostridia</taxon>
        <taxon>Peptostreptococcales</taxon>
        <taxon>Anaerovoracaceae</taxon>
        <taxon>Lentihominibacter</taxon>
    </lineage>
</organism>
<evidence type="ECO:0000313" key="3">
    <source>
        <dbReference type="Proteomes" id="UP000610862"/>
    </source>
</evidence>